<keyword evidence="8" id="KW-0732">Signal</keyword>
<keyword evidence="2 7" id="KW-0349">Heme</keyword>
<keyword evidence="5 6" id="KW-0408">Iron</keyword>
<evidence type="ECO:0000256" key="2">
    <source>
        <dbReference type="ARBA" id="ARBA00022617"/>
    </source>
</evidence>
<dbReference type="PROSITE" id="PS51009">
    <property type="entry name" value="CYTCII"/>
    <property type="match status" value="1"/>
</dbReference>
<evidence type="ECO:0000256" key="7">
    <source>
        <dbReference type="PIRSR" id="PIRSR000027-2"/>
    </source>
</evidence>
<sequence>MSNSLRRKPALLVAAAVAVAAPLGALVAHDDHAQGIYKVRHDEYHKLGDAFKVIRDQVRASSPDSAAIKDAAKVVSDASVNQFKWFPEGSGPKTGVKTRAKAEIWSKPQDFDAAQKLFAEEAKKLNTAAGSGDVAQVRSQFGEVGKSCKNCHDTFRTPED</sequence>
<dbReference type="InterPro" id="IPR002321">
    <property type="entry name" value="Cyt_c_II"/>
</dbReference>
<feature type="binding site" description="axial binding residue" evidence="6">
    <location>
        <position position="152"/>
    </location>
    <ligand>
        <name>heme c</name>
        <dbReference type="ChEBI" id="CHEBI:61717"/>
    </ligand>
    <ligandPart>
        <name>Fe</name>
        <dbReference type="ChEBI" id="CHEBI:18248"/>
    </ligandPart>
</feature>
<dbReference type="InterPro" id="IPR015984">
    <property type="entry name" value="Cyt_c_prime_subgr"/>
</dbReference>
<organism evidence="9 10">
    <name type="scientific">Povalibacter uvarum</name>
    <dbReference type="NCBI Taxonomy" id="732238"/>
    <lineage>
        <taxon>Bacteria</taxon>
        <taxon>Pseudomonadati</taxon>
        <taxon>Pseudomonadota</taxon>
        <taxon>Gammaproteobacteria</taxon>
        <taxon>Steroidobacterales</taxon>
        <taxon>Steroidobacteraceae</taxon>
        <taxon>Povalibacter</taxon>
    </lineage>
</organism>
<evidence type="ECO:0000256" key="4">
    <source>
        <dbReference type="ARBA" id="ARBA00022982"/>
    </source>
</evidence>
<evidence type="ECO:0000256" key="3">
    <source>
        <dbReference type="ARBA" id="ARBA00022723"/>
    </source>
</evidence>
<dbReference type="AlphaFoldDB" id="A0A841HHL8"/>
<dbReference type="GO" id="GO:0042597">
    <property type="term" value="C:periplasmic space"/>
    <property type="evidence" value="ECO:0007669"/>
    <property type="project" value="InterPro"/>
</dbReference>
<feature type="binding site" description="covalent" evidence="7">
    <location>
        <position position="148"/>
    </location>
    <ligand>
        <name>heme c</name>
        <dbReference type="ChEBI" id="CHEBI:61717"/>
    </ligand>
</feature>
<comment type="caution">
    <text evidence="9">The sequence shown here is derived from an EMBL/GenBank/DDBJ whole genome shotgun (WGS) entry which is preliminary data.</text>
</comment>
<name>A0A841HHL8_9GAMM</name>
<evidence type="ECO:0000313" key="9">
    <source>
        <dbReference type="EMBL" id="MBB6092651.1"/>
    </source>
</evidence>
<protein>
    <submittedName>
        <fullName evidence="9">Cytochrome c556</fullName>
    </submittedName>
</protein>
<dbReference type="Proteomes" id="UP000588068">
    <property type="component" value="Unassembled WGS sequence"/>
</dbReference>
<dbReference type="GO" id="GO:0020037">
    <property type="term" value="F:heme binding"/>
    <property type="evidence" value="ECO:0007669"/>
    <property type="project" value="InterPro"/>
</dbReference>
<dbReference type="GO" id="GO:0005506">
    <property type="term" value="F:iron ion binding"/>
    <property type="evidence" value="ECO:0007669"/>
    <property type="project" value="InterPro"/>
</dbReference>
<dbReference type="GO" id="GO:0009055">
    <property type="term" value="F:electron transfer activity"/>
    <property type="evidence" value="ECO:0007669"/>
    <property type="project" value="InterPro"/>
</dbReference>
<dbReference type="PRINTS" id="PR00608">
    <property type="entry name" value="CYTCHROMECII"/>
</dbReference>
<keyword evidence="10" id="KW-1185">Reference proteome</keyword>
<proteinExistence type="predicted"/>
<keyword evidence="3 6" id="KW-0479">Metal-binding</keyword>
<comment type="PTM">
    <text evidence="7">Binds 1 heme group per subunit.</text>
</comment>
<accession>A0A841HHL8</accession>
<keyword evidence="1" id="KW-0813">Transport</keyword>
<feature type="signal peptide" evidence="8">
    <location>
        <begin position="1"/>
        <end position="20"/>
    </location>
</feature>
<dbReference type="PIRSF" id="PIRSF000027">
    <property type="entry name" value="Cytc_c_prime"/>
    <property type="match status" value="1"/>
</dbReference>
<dbReference type="Pfam" id="PF01322">
    <property type="entry name" value="Cytochrom_C_2"/>
    <property type="match status" value="1"/>
</dbReference>
<evidence type="ECO:0000256" key="8">
    <source>
        <dbReference type="SAM" id="SignalP"/>
    </source>
</evidence>
<dbReference type="Gene3D" id="1.20.120.10">
    <property type="entry name" value="Cytochrome c/b562"/>
    <property type="match status" value="1"/>
</dbReference>
<dbReference type="RefSeq" id="WP_184330438.1">
    <property type="nucleotide sequence ID" value="NZ_JACHHZ010000002.1"/>
</dbReference>
<evidence type="ECO:0000256" key="1">
    <source>
        <dbReference type="ARBA" id="ARBA00022448"/>
    </source>
</evidence>
<evidence type="ECO:0000256" key="6">
    <source>
        <dbReference type="PIRSR" id="PIRSR000027-1"/>
    </source>
</evidence>
<gene>
    <name evidence="9" type="ORF">HNQ60_001529</name>
</gene>
<evidence type="ECO:0000313" key="10">
    <source>
        <dbReference type="Proteomes" id="UP000588068"/>
    </source>
</evidence>
<keyword evidence="4" id="KW-0249">Electron transport</keyword>
<dbReference type="EMBL" id="JACHHZ010000002">
    <property type="protein sequence ID" value="MBB6092651.1"/>
    <property type="molecule type" value="Genomic_DNA"/>
</dbReference>
<dbReference type="GO" id="GO:0022900">
    <property type="term" value="P:electron transport chain"/>
    <property type="evidence" value="ECO:0007669"/>
    <property type="project" value="InterPro"/>
</dbReference>
<dbReference type="InterPro" id="IPR010980">
    <property type="entry name" value="Cyt_c/b562"/>
</dbReference>
<feature type="chain" id="PRO_5032469763" evidence="8">
    <location>
        <begin position="21"/>
        <end position="160"/>
    </location>
</feature>
<feature type="binding site" description="covalent" evidence="7">
    <location>
        <position position="151"/>
    </location>
    <ligand>
        <name>heme c</name>
        <dbReference type="ChEBI" id="CHEBI:61717"/>
    </ligand>
</feature>
<dbReference type="SUPFAM" id="SSF47175">
    <property type="entry name" value="Cytochromes"/>
    <property type="match status" value="1"/>
</dbReference>
<dbReference type="InterPro" id="IPR012127">
    <property type="entry name" value="Cyt_c_prime"/>
</dbReference>
<evidence type="ECO:0000256" key="5">
    <source>
        <dbReference type="ARBA" id="ARBA00023004"/>
    </source>
</evidence>
<reference evidence="9 10" key="1">
    <citation type="submission" date="2020-08" db="EMBL/GenBank/DDBJ databases">
        <title>Genomic Encyclopedia of Type Strains, Phase IV (KMG-IV): sequencing the most valuable type-strain genomes for metagenomic binning, comparative biology and taxonomic classification.</title>
        <authorList>
            <person name="Goeker M."/>
        </authorList>
    </citation>
    <scope>NUCLEOTIDE SEQUENCE [LARGE SCALE GENOMIC DNA]</scope>
    <source>
        <strain evidence="9 10">DSM 26723</strain>
    </source>
</reference>